<dbReference type="InterPro" id="IPR036147">
    <property type="entry name" value="Anti-sigma_E_RseA_N_sf"/>
</dbReference>
<comment type="caution">
    <text evidence="3">The sequence shown here is derived from an EMBL/GenBank/DDBJ whole genome shotgun (WGS) entry which is preliminary data.</text>
</comment>
<dbReference type="Proteomes" id="UP001285263">
    <property type="component" value="Unassembled WGS sequence"/>
</dbReference>
<protein>
    <submittedName>
        <fullName evidence="3">RseA family anti-sigma factor</fullName>
    </submittedName>
</protein>
<keyword evidence="1" id="KW-1133">Transmembrane helix</keyword>
<evidence type="ECO:0000259" key="2">
    <source>
        <dbReference type="Pfam" id="PF03872"/>
    </source>
</evidence>
<proteinExistence type="predicted"/>
<accession>A0ABU5DD83</accession>
<feature type="transmembrane region" description="Helical" evidence="1">
    <location>
        <begin position="91"/>
        <end position="111"/>
    </location>
</feature>
<dbReference type="EMBL" id="JAXCLA010000002">
    <property type="protein sequence ID" value="MDY0744238.1"/>
    <property type="molecule type" value="Genomic_DNA"/>
</dbReference>
<evidence type="ECO:0000313" key="4">
    <source>
        <dbReference type="Proteomes" id="UP001285263"/>
    </source>
</evidence>
<keyword evidence="1" id="KW-0812">Transmembrane</keyword>
<evidence type="ECO:0000313" key="3">
    <source>
        <dbReference type="EMBL" id="MDY0744238.1"/>
    </source>
</evidence>
<keyword evidence="4" id="KW-1185">Reference proteome</keyword>
<sequence length="194" mass="20130">MKEESDVTGEPWRQALSDLADGRAGAGQAGALAAAWKGNPEIRRDWHAIHLIGDTLRSAELAQEARPAADFLAELRGRLAAEPVPLRPRRWQAWLAPLAVAASFVVVALAVPGLQSMLGGRQGNEQFALQTPSGVAAAGSTLAGNQPSFAQSVAEPSVPVIETVWQPAGNADAVAPFELAVPAAAPSAPRPAAR</sequence>
<name>A0ABU5DD83_9BURK</name>
<feature type="domain" description="Anti sigma-E protein RseA N-terminal" evidence="2">
    <location>
        <begin position="15"/>
        <end position="89"/>
    </location>
</feature>
<dbReference type="RefSeq" id="WP_320422137.1">
    <property type="nucleotide sequence ID" value="NZ_JAXCLA010000002.1"/>
</dbReference>
<dbReference type="Gene3D" id="1.10.10.880">
    <property type="entry name" value="Anti sigma-E protein RseA, N-terminal domain"/>
    <property type="match status" value="1"/>
</dbReference>
<dbReference type="Pfam" id="PF03872">
    <property type="entry name" value="RseA_N"/>
    <property type="match status" value="1"/>
</dbReference>
<gene>
    <name evidence="3" type="ORF">SNE35_06960</name>
</gene>
<keyword evidence="1" id="KW-0472">Membrane</keyword>
<organism evidence="3 4">
    <name type="scientific">Roseateles agri</name>
    <dbReference type="NCBI Taxonomy" id="3098619"/>
    <lineage>
        <taxon>Bacteria</taxon>
        <taxon>Pseudomonadati</taxon>
        <taxon>Pseudomonadota</taxon>
        <taxon>Betaproteobacteria</taxon>
        <taxon>Burkholderiales</taxon>
        <taxon>Sphaerotilaceae</taxon>
        <taxon>Roseateles</taxon>
    </lineage>
</organism>
<evidence type="ECO:0000256" key="1">
    <source>
        <dbReference type="SAM" id="Phobius"/>
    </source>
</evidence>
<dbReference type="SUPFAM" id="SSF89069">
    <property type="entry name" value="N-terminal, cytoplasmic domain of anti-sigmaE factor RseA"/>
    <property type="match status" value="1"/>
</dbReference>
<reference evidence="3 4" key="1">
    <citation type="submission" date="2023-11" db="EMBL/GenBank/DDBJ databases">
        <title>Paucibacter sp. nov., isolated from fresh soil in Korea.</title>
        <authorList>
            <person name="Le N.T.T."/>
        </authorList>
    </citation>
    <scope>NUCLEOTIDE SEQUENCE [LARGE SCALE GENOMIC DNA]</scope>
    <source>
        <strain evidence="3 4">R3-3</strain>
    </source>
</reference>
<dbReference type="InterPro" id="IPR005572">
    <property type="entry name" value="Anti-sigma_E_RseA_N"/>
</dbReference>